<accession>A0A453AAA6</accession>
<evidence type="ECO:0000313" key="1">
    <source>
        <dbReference type="EnsemblPlants" id="AET2Gv20049400.22"/>
    </source>
</evidence>
<sequence>ILGVLDTTRDAWIHREDWIKNGVHVGSGRKYKDSYFLQSQLMCYYNS</sequence>
<proteinExistence type="predicted"/>
<reference evidence="2" key="2">
    <citation type="journal article" date="2017" name="Nat. Plants">
        <title>The Aegilops tauschii genome reveals multiple impacts of transposons.</title>
        <authorList>
            <person name="Zhao G."/>
            <person name="Zou C."/>
            <person name="Li K."/>
            <person name="Wang K."/>
            <person name="Li T."/>
            <person name="Gao L."/>
            <person name="Zhang X."/>
            <person name="Wang H."/>
            <person name="Yang Z."/>
            <person name="Liu X."/>
            <person name="Jiang W."/>
            <person name="Mao L."/>
            <person name="Kong X."/>
            <person name="Jiao Y."/>
            <person name="Jia J."/>
        </authorList>
    </citation>
    <scope>NUCLEOTIDE SEQUENCE [LARGE SCALE GENOMIC DNA]</scope>
    <source>
        <strain evidence="2">cv. AL8/78</strain>
    </source>
</reference>
<name>A0A453AAA6_AEGTS</name>
<reference evidence="1" key="3">
    <citation type="journal article" date="2017" name="Nature">
        <title>Genome sequence of the progenitor of the wheat D genome Aegilops tauschii.</title>
        <authorList>
            <person name="Luo M.C."/>
            <person name="Gu Y.Q."/>
            <person name="Puiu D."/>
            <person name="Wang H."/>
            <person name="Twardziok S.O."/>
            <person name="Deal K.R."/>
            <person name="Huo N."/>
            <person name="Zhu T."/>
            <person name="Wang L."/>
            <person name="Wang Y."/>
            <person name="McGuire P.E."/>
            <person name="Liu S."/>
            <person name="Long H."/>
            <person name="Ramasamy R.K."/>
            <person name="Rodriguez J.C."/>
            <person name="Van S.L."/>
            <person name="Yuan L."/>
            <person name="Wang Z."/>
            <person name="Xia Z."/>
            <person name="Xiao L."/>
            <person name="Anderson O.D."/>
            <person name="Ouyang S."/>
            <person name="Liang Y."/>
            <person name="Zimin A.V."/>
            <person name="Pertea G."/>
            <person name="Qi P."/>
            <person name="Bennetzen J.L."/>
            <person name="Dai X."/>
            <person name="Dawson M.W."/>
            <person name="Muller H.G."/>
            <person name="Kugler K."/>
            <person name="Rivarola-Duarte L."/>
            <person name="Spannagl M."/>
            <person name="Mayer K.F.X."/>
            <person name="Lu F.H."/>
            <person name="Bevan M.W."/>
            <person name="Leroy P."/>
            <person name="Li P."/>
            <person name="You F.M."/>
            <person name="Sun Q."/>
            <person name="Liu Z."/>
            <person name="Lyons E."/>
            <person name="Wicker T."/>
            <person name="Salzberg S.L."/>
            <person name="Devos K.M."/>
            <person name="Dvorak J."/>
        </authorList>
    </citation>
    <scope>NUCLEOTIDE SEQUENCE [LARGE SCALE GENOMIC DNA]</scope>
    <source>
        <strain evidence="1">cv. AL8/78</strain>
    </source>
</reference>
<dbReference type="EnsemblPlants" id="AET2Gv20049400.22">
    <property type="protein sequence ID" value="AET2Gv20049400.22"/>
    <property type="gene ID" value="AET2Gv20049400"/>
</dbReference>
<dbReference type="Proteomes" id="UP000015105">
    <property type="component" value="Chromosome 2D"/>
</dbReference>
<reference evidence="2" key="1">
    <citation type="journal article" date="2014" name="Science">
        <title>Ancient hybridizations among the ancestral genomes of bread wheat.</title>
        <authorList>
            <consortium name="International Wheat Genome Sequencing Consortium,"/>
            <person name="Marcussen T."/>
            <person name="Sandve S.R."/>
            <person name="Heier L."/>
            <person name="Spannagl M."/>
            <person name="Pfeifer M."/>
            <person name="Jakobsen K.S."/>
            <person name="Wulff B.B."/>
            <person name="Steuernagel B."/>
            <person name="Mayer K.F."/>
            <person name="Olsen O.A."/>
        </authorList>
    </citation>
    <scope>NUCLEOTIDE SEQUENCE [LARGE SCALE GENOMIC DNA]</scope>
    <source>
        <strain evidence="2">cv. AL8/78</strain>
    </source>
</reference>
<protein>
    <submittedName>
        <fullName evidence="1">Uncharacterized protein</fullName>
    </submittedName>
</protein>
<reference evidence="1" key="5">
    <citation type="journal article" date="2021" name="G3 (Bethesda)">
        <title>Aegilops tauschii genome assembly Aet v5.0 features greater sequence contiguity and improved annotation.</title>
        <authorList>
            <person name="Wang L."/>
            <person name="Zhu T."/>
            <person name="Rodriguez J.C."/>
            <person name="Deal K.R."/>
            <person name="Dubcovsky J."/>
            <person name="McGuire P.E."/>
            <person name="Lux T."/>
            <person name="Spannagl M."/>
            <person name="Mayer K.F.X."/>
            <person name="Baldrich P."/>
            <person name="Meyers B.C."/>
            <person name="Huo N."/>
            <person name="Gu Y.Q."/>
            <person name="Zhou H."/>
            <person name="Devos K.M."/>
            <person name="Bennetzen J.L."/>
            <person name="Unver T."/>
            <person name="Budak H."/>
            <person name="Gulick P.J."/>
            <person name="Galiba G."/>
            <person name="Kalapos B."/>
            <person name="Nelson D.R."/>
            <person name="Li P."/>
            <person name="You F.M."/>
            <person name="Luo M.C."/>
            <person name="Dvorak J."/>
        </authorList>
    </citation>
    <scope>NUCLEOTIDE SEQUENCE [LARGE SCALE GENOMIC DNA]</scope>
    <source>
        <strain evidence="1">cv. AL8/78</strain>
    </source>
</reference>
<keyword evidence="2" id="KW-1185">Reference proteome</keyword>
<evidence type="ECO:0000313" key="2">
    <source>
        <dbReference type="Proteomes" id="UP000015105"/>
    </source>
</evidence>
<dbReference type="AlphaFoldDB" id="A0A453AAA6"/>
<organism evidence="1 2">
    <name type="scientific">Aegilops tauschii subsp. strangulata</name>
    <name type="common">Goatgrass</name>
    <dbReference type="NCBI Taxonomy" id="200361"/>
    <lineage>
        <taxon>Eukaryota</taxon>
        <taxon>Viridiplantae</taxon>
        <taxon>Streptophyta</taxon>
        <taxon>Embryophyta</taxon>
        <taxon>Tracheophyta</taxon>
        <taxon>Spermatophyta</taxon>
        <taxon>Magnoliopsida</taxon>
        <taxon>Liliopsida</taxon>
        <taxon>Poales</taxon>
        <taxon>Poaceae</taxon>
        <taxon>BOP clade</taxon>
        <taxon>Pooideae</taxon>
        <taxon>Triticodae</taxon>
        <taxon>Triticeae</taxon>
        <taxon>Triticinae</taxon>
        <taxon>Aegilops</taxon>
    </lineage>
</organism>
<dbReference type="Gramene" id="AET2Gv20049400.22">
    <property type="protein sequence ID" value="AET2Gv20049400.22"/>
    <property type="gene ID" value="AET2Gv20049400"/>
</dbReference>
<reference evidence="1" key="4">
    <citation type="submission" date="2019-03" db="UniProtKB">
        <authorList>
            <consortium name="EnsemblPlants"/>
        </authorList>
    </citation>
    <scope>IDENTIFICATION</scope>
</reference>